<dbReference type="Pfam" id="PF21716">
    <property type="entry name" value="dnstrm_HI1420"/>
    <property type="match status" value="1"/>
</dbReference>
<evidence type="ECO:0000313" key="1">
    <source>
        <dbReference type="EMBL" id="ERT13941.1"/>
    </source>
</evidence>
<dbReference type="AlphaFoldDB" id="U7R539"/>
<dbReference type="InterPro" id="IPR014057">
    <property type="entry name" value="HI1420"/>
</dbReference>
<dbReference type="PATRIC" id="fig|1389415.4.peg.1205"/>
<name>U7R539_PHOTE</name>
<evidence type="ECO:0000313" key="2">
    <source>
        <dbReference type="Proteomes" id="UP000017133"/>
    </source>
</evidence>
<evidence type="ECO:0008006" key="3">
    <source>
        <dbReference type="Google" id="ProtNLM"/>
    </source>
</evidence>
<keyword evidence="2" id="KW-1185">Reference proteome</keyword>
<protein>
    <recommendedName>
        <fullName evidence="3">Addiction module antidote protein</fullName>
    </recommendedName>
</protein>
<gene>
    <name evidence="1" type="ORF">O185_06050</name>
</gene>
<sequence length="57" mass="6597">MNKELKEFDVVEFLHDDEDIQTYLNAAIEENDTKYLFIALGNIARAKISASYQNKSE</sequence>
<dbReference type="Proteomes" id="UP000017133">
    <property type="component" value="Unassembled WGS sequence"/>
</dbReference>
<dbReference type="EMBL" id="AXDT01000048">
    <property type="protein sequence ID" value="ERT13941.1"/>
    <property type="molecule type" value="Genomic_DNA"/>
</dbReference>
<comment type="caution">
    <text evidence="1">The sequence shown here is derived from an EMBL/GenBank/DDBJ whole genome shotgun (WGS) entry which is preliminary data.</text>
</comment>
<proteinExistence type="predicted"/>
<organism evidence="1 2">
    <name type="scientific">Photorhabdus temperata J3</name>
    <dbReference type="NCBI Taxonomy" id="1389415"/>
    <lineage>
        <taxon>Bacteria</taxon>
        <taxon>Pseudomonadati</taxon>
        <taxon>Pseudomonadota</taxon>
        <taxon>Gammaproteobacteria</taxon>
        <taxon>Enterobacterales</taxon>
        <taxon>Morganellaceae</taxon>
        <taxon>Photorhabdus</taxon>
    </lineage>
</organism>
<reference evidence="1 2" key="1">
    <citation type="submission" date="2013-10" db="EMBL/GenBank/DDBJ databases">
        <title>Whole Genome Shotgun Sequence of Photorhabdus temperata J3.</title>
        <authorList>
            <person name="Park G.-S."/>
            <person name="Hong S.-J."/>
            <person name="Shin J.-H."/>
        </authorList>
    </citation>
    <scope>NUCLEOTIDE SEQUENCE [LARGE SCALE GENOMIC DNA]</scope>
    <source>
        <strain evidence="1 2">J3</strain>
    </source>
</reference>
<accession>U7R539</accession>